<keyword evidence="5" id="KW-1185">Reference proteome</keyword>
<dbReference type="PANTHER" id="PTHR11839">
    <property type="entry name" value="UDP/ADP-SUGAR PYROPHOSPHATASE"/>
    <property type="match status" value="1"/>
</dbReference>
<dbReference type="PANTHER" id="PTHR11839:SF18">
    <property type="entry name" value="NUDIX HYDROLASE DOMAIN-CONTAINING PROTEIN"/>
    <property type="match status" value="1"/>
</dbReference>
<name>A0A1J4JZ93_9EUKA</name>
<dbReference type="GeneID" id="94840758"/>
<feature type="domain" description="Nudix hydrolase" evidence="3">
    <location>
        <begin position="100"/>
        <end position="167"/>
    </location>
</feature>
<dbReference type="SUPFAM" id="SSF55811">
    <property type="entry name" value="Nudix"/>
    <property type="match status" value="1"/>
</dbReference>
<proteinExistence type="predicted"/>
<dbReference type="InterPro" id="IPR000086">
    <property type="entry name" value="NUDIX_hydrolase_dom"/>
</dbReference>
<organism evidence="4 5">
    <name type="scientific">Tritrichomonas foetus</name>
    <dbReference type="NCBI Taxonomy" id="1144522"/>
    <lineage>
        <taxon>Eukaryota</taxon>
        <taxon>Metamonada</taxon>
        <taxon>Parabasalia</taxon>
        <taxon>Tritrichomonadida</taxon>
        <taxon>Tritrichomonadidae</taxon>
        <taxon>Tritrichomonas</taxon>
    </lineage>
</organism>
<dbReference type="VEuPathDB" id="TrichDB:TRFO_28239"/>
<dbReference type="Pfam" id="PF00293">
    <property type="entry name" value="NUDIX"/>
    <property type="match status" value="1"/>
</dbReference>
<dbReference type="GO" id="GO:0080042">
    <property type="term" value="F:ADP-glucose pyrophosphohydrolase activity"/>
    <property type="evidence" value="ECO:0007669"/>
    <property type="project" value="TreeGrafter"/>
</dbReference>
<accession>A0A1J4JZ93</accession>
<dbReference type="Proteomes" id="UP000179807">
    <property type="component" value="Unassembled WGS sequence"/>
</dbReference>
<dbReference type="GO" id="GO:0006753">
    <property type="term" value="P:nucleoside phosphate metabolic process"/>
    <property type="evidence" value="ECO:0007669"/>
    <property type="project" value="TreeGrafter"/>
</dbReference>
<reference evidence="4" key="1">
    <citation type="submission" date="2016-10" db="EMBL/GenBank/DDBJ databases">
        <authorList>
            <person name="Benchimol M."/>
            <person name="Almeida L.G."/>
            <person name="Vasconcelos A.T."/>
            <person name="Perreira-Neves A."/>
            <person name="Rosa I.A."/>
            <person name="Tasca T."/>
            <person name="Bogo M.R."/>
            <person name="de Souza W."/>
        </authorList>
    </citation>
    <scope>NUCLEOTIDE SEQUENCE [LARGE SCALE GENOMIC DNA]</scope>
    <source>
        <strain evidence="4">K</strain>
    </source>
</reference>
<protein>
    <recommendedName>
        <fullName evidence="3">Nudix hydrolase domain-containing protein</fullName>
    </recommendedName>
</protein>
<dbReference type="GO" id="GO:0080041">
    <property type="term" value="F:ADP-ribose pyrophosphohydrolase activity"/>
    <property type="evidence" value="ECO:0007669"/>
    <property type="project" value="TreeGrafter"/>
</dbReference>
<keyword evidence="2" id="KW-0378">Hydrolase</keyword>
<evidence type="ECO:0000256" key="2">
    <source>
        <dbReference type="ARBA" id="ARBA00022801"/>
    </source>
</evidence>
<evidence type="ECO:0000256" key="1">
    <source>
        <dbReference type="ARBA" id="ARBA00001946"/>
    </source>
</evidence>
<comment type="caution">
    <text evidence="4">The sequence shown here is derived from an EMBL/GenBank/DDBJ whole genome shotgun (WGS) entry which is preliminary data.</text>
</comment>
<dbReference type="AlphaFoldDB" id="A0A1J4JZ93"/>
<dbReference type="Gene3D" id="3.90.79.10">
    <property type="entry name" value="Nucleoside Triphosphate Pyrophosphohydrolase"/>
    <property type="match status" value="1"/>
</dbReference>
<gene>
    <name evidence="4" type="ORF">TRFO_28239</name>
</gene>
<sequence length="268" mass="30201">MHNFPFSIEYPKNFPYELFSKSSTIAKWADSIDPSIHVLKLRIMSVDVFPGPKIGFIEAEATYIEFIDDNIETKNQKEYKISRFLISNGSSMILPIIKCKETGEIFTILVRQPRIGCGKLMYEFPSGMIEPGSNFKAAALQEFLEECNIKVDESDLVDLGKLFYDDTSKDLSSTINNIKTSKQNSCIFATNHYITADSTSFFAIRMKMSQTEISHIEGKCGGADPDEQITQHIIKLRDVCFVSNDVSTLALASVAYQLIKSGKMNFDF</sequence>
<comment type="cofactor">
    <cofactor evidence="1">
        <name>Mg(2+)</name>
        <dbReference type="ChEBI" id="CHEBI:18420"/>
    </cofactor>
</comment>
<dbReference type="GO" id="GO:0019693">
    <property type="term" value="P:ribose phosphate metabolic process"/>
    <property type="evidence" value="ECO:0007669"/>
    <property type="project" value="TreeGrafter"/>
</dbReference>
<dbReference type="OrthoDB" id="10249920at2759"/>
<evidence type="ECO:0000313" key="5">
    <source>
        <dbReference type="Proteomes" id="UP000179807"/>
    </source>
</evidence>
<dbReference type="EMBL" id="MLAK01000798">
    <property type="protein sequence ID" value="OHT04299.1"/>
    <property type="molecule type" value="Genomic_DNA"/>
</dbReference>
<dbReference type="RefSeq" id="XP_068357435.1">
    <property type="nucleotide sequence ID" value="XM_068506054.1"/>
</dbReference>
<dbReference type="InterPro" id="IPR015797">
    <property type="entry name" value="NUDIX_hydrolase-like_dom_sf"/>
</dbReference>
<evidence type="ECO:0000259" key="3">
    <source>
        <dbReference type="Pfam" id="PF00293"/>
    </source>
</evidence>
<evidence type="ECO:0000313" key="4">
    <source>
        <dbReference type="EMBL" id="OHT04299.1"/>
    </source>
</evidence>
<dbReference type="CDD" id="cd03424">
    <property type="entry name" value="NUDIX_ADPRase_Nudt5_UGPPase_Nudt14"/>
    <property type="match status" value="1"/>
</dbReference>